<name>A0A852ZTV1_9ACTN</name>
<dbReference type="AlphaFoldDB" id="A0A852ZTV1"/>
<dbReference type="RefSeq" id="WP_179813569.1">
    <property type="nucleotide sequence ID" value="NZ_JACBZD010000001.1"/>
</dbReference>
<sequence>MNAHHDTPQPLGSGYPARELARAFQTALTHDDVETRERAEGRVQRWRTVLAGMADGRLRIGSSAPVAGLPAWVTPEVVRGGFATGAAAAGGPMLPHEVEAARRAGVPADRRALFAHHLTEPGMRELIGVLTSGAYEIHVPEEAALLTVAWLVQDGDASSATRLVDVLEPFADRLRFTPRPAPEPLPALTAAAYRHTVGQVSQVMAGRRRNPAVEAMNEALTVWNPFADRLLAHWMHTVEDGRVLQRRPDADWLRQAALLLEEYRHLAAEHTLCGRHRRPKENLAILRTALEDVVAGRTLSARQRGLLQHAVDAMVRRRGAPGSTRLLALRARQAGDAARPSHHALAQLLVRRLADLPQQVGTPLAEQFVGPVTEAEQRRTGLPAGTPIPDHLAQIVRQALAAPVGELIERGVVPSAEVLAEIVPQLVAPTMAAAYPDPRLRRLMGATYGAFRNRRSLLLVDLQRQTRFEDLPWVRAVASRRRSGDGAGQSATATLRHPGELALDAFPATVLPNPLVRELNTLARAGGVPVPLVEELAADIFTGTFTNRFVEATRVAADLLHGSLYAAYYGIDYPAVLAALAGASTRGHRAGKAFARLCRDRAGTAGGAVAANGMVIEQAQILTTHNLAALAGPIGATPQSGWAELARRAFTTVCRLTARLEGNPRPLGTIKNAAYAWRQVIFHLSLADAAERAATVSWLEREASRHPGHVRARLAPVLAGLDRVHAGGSLDPDGGEDLGQARRFLGWSATGHWM</sequence>
<comment type="caution">
    <text evidence="1">The sequence shown here is derived from an EMBL/GenBank/DDBJ whole genome shotgun (WGS) entry which is preliminary data.</text>
</comment>
<protein>
    <submittedName>
        <fullName evidence="1">Uncharacterized protein</fullName>
    </submittedName>
</protein>
<organism evidence="1 2">
    <name type="scientific">Allostreptomyces psammosilenae</name>
    <dbReference type="NCBI Taxonomy" id="1892865"/>
    <lineage>
        <taxon>Bacteria</taxon>
        <taxon>Bacillati</taxon>
        <taxon>Actinomycetota</taxon>
        <taxon>Actinomycetes</taxon>
        <taxon>Kitasatosporales</taxon>
        <taxon>Streptomycetaceae</taxon>
        <taxon>Allostreptomyces</taxon>
    </lineage>
</organism>
<reference evidence="1 2" key="1">
    <citation type="submission" date="2020-07" db="EMBL/GenBank/DDBJ databases">
        <title>Sequencing the genomes of 1000 actinobacteria strains.</title>
        <authorList>
            <person name="Klenk H.-P."/>
        </authorList>
    </citation>
    <scope>NUCLEOTIDE SEQUENCE [LARGE SCALE GENOMIC DNA]</scope>
    <source>
        <strain evidence="1 2">DSM 42178</strain>
    </source>
</reference>
<gene>
    <name evidence="1" type="ORF">FHU37_001653</name>
</gene>
<evidence type="ECO:0000313" key="2">
    <source>
        <dbReference type="Proteomes" id="UP000567795"/>
    </source>
</evidence>
<evidence type="ECO:0000313" key="1">
    <source>
        <dbReference type="EMBL" id="NYI04710.1"/>
    </source>
</evidence>
<dbReference type="EMBL" id="JACBZD010000001">
    <property type="protein sequence ID" value="NYI04710.1"/>
    <property type="molecule type" value="Genomic_DNA"/>
</dbReference>
<accession>A0A852ZTV1</accession>
<dbReference type="Proteomes" id="UP000567795">
    <property type="component" value="Unassembled WGS sequence"/>
</dbReference>
<keyword evidence="2" id="KW-1185">Reference proteome</keyword>
<proteinExistence type="predicted"/>